<accession>G5E1B6</accession>
<sequence>HDINGALEPSNIDTSILEDYISKEDSSEICFSEIPSSSSYVNPQPCGSTGVHMPNCNNNNAMLNPKGYPVCMSGQGLPIKAEPKTSYAAGTLPDSPPDSGSEAYSGSLTLELNSSSAVSVNFCESSEGQSCQEAAANSSPTNQSCPQGSDRCITKVSASSHLWTLHLLPLQDFTFHLRVSPPQVSGCYDVSVDPSQVTDYYFRFYRLC</sequence>
<dbReference type="AlphaFoldDB" id="G5E1B6"/>
<dbReference type="InterPro" id="IPR051577">
    <property type="entry name" value="MRF-like"/>
</dbReference>
<dbReference type="GO" id="GO:0045893">
    <property type="term" value="P:positive regulation of DNA-templated transcription"/>
    <property type="evidence" value="ECO:0007669"/>
    <property type="project" value="TreeGrafter"/>
</dbReference>
<dbReference type="InterPro" id="IPR025719">
    <property type="entry name" value="MYRF_C2"/>
</dbReference>
<dbReference type="PANTHER" id="PTHR13029">
    <property type="match status" value="1"/>
</dbReference>
<dbReference type="GO" id="GO:0032286">
    <property type="term" value="P:central nervous system myelin maintenance"/>
    <property type="evidence" value="ECO:0007669"/>
    <property type="project" value="TreeGrafter"/>
</dbReference>
<dbReference type="GO" id="GO:0005634">
    <property type="term" value="C:nucleus"/>
    <property type="evidence" value="ECO:0007669"/>
    <property type="project" value="TreeGrafter"/>
</dbReference>
<name>G5E1B6_9PIPI</name>
<feature type="non-terminal residue" evidence="2">
    <location>
        <position position="1"/>
    </location>
</feature>
<dbReference type="EMBL" id="JP287180">
    <property type="protein sequence ID" value="AEQ18134.1"/>
    <property type="molecule type" value="mRNA"/>
</dbReference>
<dbReference type="GO" id="GO:0043565">
    <property type="term" value="F:sequence-specific DNA binding"/>
    <property type="evidence" value="ECO:0007669"/>
    <property type="project" value="TreeGrafter"/>
</dbReference>
<dbReference type="GO" id="GO:0005789">
    <property type="term" value="C:endoplasmic reticulum membrane"/>
    <property type="evidence" value="ECO:0007669"/>
    <property type="project" value="TreeGrafter"/>
</dbReference>
<evidence type="ECO:0000259" key="1">
    <source>
        <dbReference type="Pfam" id="PF13888"/>
    </source>
</evidence>
<feature type="non-terminal residue" evidence="2">
    <location>
        <position position="208"/>
    </location>
</feature>
<proteinExistence type="evidence at transcript level"/>
<dbReference type="Pfam" id="PF13888">
    <property type="entry name" value="MRF_C2"/>
    <property type="match status" value="1"/>
</dbReference>
<dbReference type="GO" id="GO:0003700">
    <property type="term" value="F:DNA-binding transcription factor activity"/>
    <property type="evidence" value="ECO:0007669"/>
    <property type="project" value="TreeGrafter"/>
</dbReference>
<protein>
    <submittedName>
        <fullName evidence="2">Putative myelin regulatory factor</fullName>
    </submittedName>
</protein>
<organism evidence="2">
    <name type="scientific">Hymenochirus curtipes</name>
    <name type="common">western dwarf clawed frog</name>
    <dbReference type="NCBI Taxonomy" id="8362"/>
    <lineage>
        <taxon>Eukaryota</taxon>
        <taxon>Metazoa</taxon>
        <taxon>Chordata</taxon>
        <taxon>Craniata</taxon>
        <taxon>Vertebrata</taxon>
        <taxon>Euteleostomi</taxon>
        <taxon>Amphibia</taxon>
        <taxon>Batrachia</taxon>
        <taxon>Anura</taxon>
        <taxon>Pipoidea</taxon>
        <taxon>Pipidae</taxon>
        <taxon>Pipinae</taxon>
        <taxon>Hymenochirus</taxon>
    </lineage>
</organism>
<feature type="domain" description="Myelin gene regulatory factor C-terminal" evidence="1">
    <location>
        <begin position="107"/>
        <end position="208"/>
    </location>
</feature>
<reference evidence="2" key="1">
    <citation type="submission" date="2011-09" db="EMBL/GenBank/DDBJ databases">
        <title>The odds of duplicate gene persistence after polyploidization.</title>
        <authorList>
            <person name="Chain F.J.J."/>
            <person name="Evans B.J."/>
            <person name="Dushoff J."/>
        </authorList>
    </citation>
    <scope>NUCLEOTIDE SEQUENCE</scope>
    <source>
        <tissue evidence="2">Liver</tissue>
    </source>
</reference>
<dbReference type="PANTHER" id="PTHR13029:SF16">
    <property type="entry name" value="MYELIN REGULATORY FACTOR"/>
    <property type="match status" value="1"/>
</dbReference>
<dbReference type="GO" id="GO:0016540">
    <property type="term" value="P:protein autoprocessing"/>
    <property type="evidence" value="ECO:0007669"/>
    <property type="project" value="TreeGrafter"/>
</dbReference>
<evidence type="ECO:0000313" key="2">
    <source>
        <dbReference type="EMBL" id="AEQ18134.1"/>
    </source>
</evidence>